<name>A0A2K3QRD4_9HYPO</name>
<feature type="region of interest" description="Disordered" evidence="1">
    <location>
        <begin position="29"/>
        <end position="76"/>
    </location>
</feature>
<sequence>MILLADCWGLVSLVALVVSRMLNIWSIKQRARPDSPAPESGHASPDRVRNRPRQRPPRRPPRPQVRPAGQAVTTQTWLRSKTALDGYLEAASKLLVYGGGLQRQPEPGRRDGAHGAAAG</sequence>
<keyword evidence="3" id="KW-1185">Reference proteome</keyword>
<dbReference type="AlphaFoldDB" id="A0A2K3QRD4"/>
<feature type="region of interest" description="Disordered" evidence="1">
    <location>
        <begin position="100"/>
        <end position="119"/>
    </location>
</feature>
<dbReference type="EMBL" id="NRSZ01000002">
    <property type="protein sequence ID" value="PNY30079.1"/>
    <property type="molecule type" value="Genomic_DNA"/>
</dbReference>
<gene>
    <name evidence="2" type="ORF">TCAP_00014</name>
</gene>
<accession>A0A2K3QRD4</accession>
<evidence type="ECO:0000256" key="1">
    <source>
        <dbReference type="SAM" id="MobiDB-lite"/>
    </source>
</evidence>
<feature type="compositionally biased region" description="Basic residues" evidence="1">
    <location>
        <begin position="50"/>
        <end position="61"/>
    </location>
</feature>
<dbReference type="STRING" id="45235.A0A2K3QRD4"/>
<dbReference type="Proteomes" id="UP000236621">
    <property type="component" value="Unassembled WGS sequence"/>
</dbReference>
<reference evidence="2 3" key="1">
    <citation type="submission" date="2017-08" db="EMBL/GenBank/DDBJ databases">
        <title>Harnessing the power of phylogenomics to disentangle the directionality and signatures of interkingdom host jumping in the parasitic fungal genus Tolypocladium.</title>
        <authorList>
            <person name="Quandt C.A."/>
            <person name="Patterson W."/>
            <person name="Spatafora J.W."/>
        </authorList>
    </citation>
    <scope>NUCLEOTIDE SEQUENCE [LARGE SCALE GENOMIC DNA]</scope>
    <source>
        <strain evidence="2 3">CBS 113982</strain>
    </source>
</reference>
<evidence type="ECO:0000313" key="3">
    <source>
        <dbReference type="Proteomes" id="UP000236621"/>
    </source>
</evidence>
<dbReference type="OrthoDB" id="2956246at2759"/>
<comment type="caution">
    <text evidence="2">The sequence shown here is derived from an EMBL/GenBank/DDBJ whole genome shotgun (WGS) entry which is preliminary data.</text>
</comment>
<organism evidence="2 3">
    <name type="scientific">Tolypocladium capitatum</name>
    <dbReference type="NCBI Taxonomy" id="45235"/>
    <lineage>
        <taxon>Eukaryota</taxon>
        <taxon>Fungi</taxon>
        <taxon>Dikarya</taxon>
        <taxon>Ascomycota</taxon>
        <taxon>Pezizomycotina</taxon>
        <taxon>Sordariomycetes</taxon>
        <taxon>Hypocreomycetidae</taxon>
        <taxon>Hypocreales</taxon>
        <taxon>Ophiocordycipitaceae</taxon>
        <taxon>Tolypocladium</taxon>
    </lineage>
</organism>
<protein>
    <submittedName>
        <fullName evidence="2">Uncharacterized protein</fullName>
    </submittedName>
</protein>
<proteinExistence type="predicted"/>
<evidence type="ECO:0000313" key="2">
    <source>
        <dbReference type="EMBL" id="PNY30079.1"/>
    </source>
</evidence>